<keyword evidence="1" id="KW-0812">Transmembrane</keyword>
<proteinExistence type="predicted"/>
<organism evidence="2 3">
    <name type="scientific">Cyanidium caldarium</name>
    <name type="common">Red alga</name>
    <dbReference type="NCBI Taxonomy" id="2771"/>
    <lineage>
        <taxon>Eukaryota</taxon>
        <taxon>Rhodophyta</taxon>
        <taxon>Bangiophyceae</taxon>
        <taxon>Cyanidiales</taxon>
        <taxon>Cyanidiaceae</taxon>
        <taxon>Cyanidium</taxon>
    </lineage>
</organism>
<dbReference type="InterPro" id="IPR021434">
    <property type="entry name" value="DUF3082"/>
</dbReference>
<dbReference type="AlphaFoldDB" id="A0AAV9INX1"/>
<name>A0AAV9INX1_CYACA</name>
<feature type="transmembrane region" description="Helical" evidence="1">
    <location>
        <begin position="151"/>
        <end position="179"/>
    </location>
</feature>
<reference evidence="2 3" key="1">
    <citation type="submission" date="2022-07" db="EMBL/GenBank/DDBJ databases">
        <title>Genome-wide signatures of adaptation to extreme environments.</title>
        <authorList>
            <person name="Cho C.H."/>
            <person name="Yoon H.S."/>
        </authorList>
    </citation>
    <scope>NUCLEOTIDE SEQUENCE [LARGE SCALE GENOMIC DNA]</scope>
    <source>
        <strain evidence="2 3">DBV 063 E5</strain>
    </source>
</reference>
<sequence>MRIADTEDESLEARQARVNALPRKIFRTTADDPDAADAVPAKAPAHLSATAPDKPSLHSWVLQEPYLPPPDNPLARWALWASSWSRRAALTTSADLSKVNLAHAAASAATAWGLSWLLWQSMSSFAVSWARVEAPIDFYVLQRLAAVFRTLIVAAMAMGSSICFLNGVGVSLLLLRLIYGHLSGEFTREQQAARENPPPEDP</sequence>
<dbReference type="EMBL" id="JANCYW010000001">
    <property type="protein sequence ID" value="KAK4534029.1"/>
    <property type="molecule type" value="Genomic_DNA"/>
</dbReference>
<gene>
    <name evidence="2" type="ORF">CDCA_CDCA01G0054</name>
</gene>
<accession>A0AAV9INX1</accession>
<keyword evidence="1" id="KW-1133">Transmembrane helix</keyword>
<keyword evidence="3" id="KW-1185">Reference proteome</keyword>
<dbReference type="Pfam" id="PF11282">
    <property type="entry name" value="DUF3082"/>
    <property type="match status" value="1"/>
</dbReference>
<evidence type="ECO:0000313" key="3">
    <source>
        <dbReference type="Proteomes" id="UP001301350"/>
    </source>
</evidence>
<evidence type="ECO:0008006" key="4">
    <source>
        <dbReference type="Google" id="ProtNLM"/>
    </source>
</evidence>
<comment type="caution">
    <text evidence="2">The sequence shown here is derived from an EMBL/GenBank/DDBJ whole genome shotgun (WGS) entry which is preliminary data.</text>
</comment>
<evidence type="ECO:0000313" key="2">
    <source>
        <dbReference type="EMBL" id="KAK4534029.1"/>
    </source>
</evidence>
<evidence type="ECO:0000256" key="1">
    <source>
        <dbReference type="SAM" id="Phobius"/>
    </source>
</evidence>
<protein>
    <recommendedName>
        <fullName evidence="4">PRA1 family protein</fullName>
    </recommendedName>
</protein>
<dbReference type="Proteomes" id="UP001301350">
    <property type="component" value="Unassembled WGS sequence"/>
</dbReference>
<keyword evidence="1" id="KW-0472">Membrane</keyword>